<dbReference type="SUPFAM" id="SSF101478">
    <property type="entry name" value="ADP-ribosylglycohydrolase"/>
    <property type="match status" value="1"/>
</dbReference>
<evidence type="ECO:0008006" key="4">
    <source>
        <dbReference type="Google" id="ProtNLM"/>
    </source>
</evidence>
<protein>
    <recommendedName>
        <fullName evidence="4">ADP-ribosylglycohydrolase</fullName>
    </recommendedName>
</protein>
<accession>A0ABP0MHR2</accession>
<gene>
    <name evidence="2" type="ORF">CCMP2556_LOCUS25805</name>
</gene>
<feature type="region of interest" description="Disordered" evidence="1">
    <location>
        <begin position="152"/>
        <end position="250"/>
    </location>
</feature>
<reference evidence="2 3" key="1">
    <citation type="submission" date="2024-02" db="EMBL/GenBank/DDBJ databases">
        <authorList>
            <person name="Chen Y."/>
            <person name="Shah S."/>
            <person name="Dougan E. K."/>
            <person name="Thang M."/>
            <person name="Chan C."/>
        </authorList>
    </citation>
    <scope>NUCLEOTIDE SEQUENCE [LARGE SCALE GENOMIC DNA]</scope>
</reference>
<organism evidence="2 3">
    <name type="scientific">Durusdinium trenchii</name>
    <dbReference type="NCBI Taxonomy" id="1381693"/>
    <lineage>
        <taxon>Eukaryota</taxon>
        <taxon>Sar</taxon>
        <taxon>Alveolata</taxon>
        <taxon>Dinophyceae</taxon>
        <taxon>Suessiales</taxon>
        <taxon>Symbiodiniaceae</taxon>
        <taxon>Durusdinium</taxon>
    </lineage>
</organism>
<dbReference type="EMBL" id="CAXAMN010017524">
    <property type="protein sequence ID" value="CAK9050658.1"/>
    <property type="molecule type" value="Genomic_DNA"/>
</dbReference>
<proteinExistence type="predicted"/>
<feature type="compositionally biased region" description="Low complexity" evidence="1">
    <location>
        <begin position="202"/>
        <end position="250"/>
    </location>
</feature>
<evidence type="ECO:0000313" key="3">
    <source>
        <dbReference type="Proteomes" id="UP001642484"/>
    </source>
</evidence>
<dbReference type="Proteomes" id="UP001642484">
    <property type="component" value="Unassembled WGS sequence"/>
</dbReference>
<feature type="region of interest" description="Disordered" evidence="1">
    <location>
        <begin position="46"/>
        <end position="84"/>
    </location>
</feature>
<keyword evidence="3" id="KW-1185">Reference proteome</keyword>
<name>A0ABP0MHR2_9DINO</name>
<sequence>MPPPVSDLEYNFAAAEPAAAAAAEAEAAPPATRTLELAALATSRKRPAAVTFAPIPEEDDVDFDARPSQAPRAMPQASNAPQEHTPSWFLDPDGRHTMVLENAQTLQAPPPDLHQTGQCRYRTSWAYHDNNWSKLEDRVDWQHLTEPQQALPHTMDRLVTSFGPDQFKGRRPSIESAPGMKRTAEESNLPGRADGSRRRPSATEQTPTATAEQTLTTPAEPTAPAAASTTAHDTSASTPPDAETPAAPEDTVNNALVTYCRSCGSKDTTTDAAEQTCCVRCLSHEFVTEPHLVNSWFDELEQITAMKTTPSLAHYHTKCKTWVPAHLKDLEEITLPHTHELDDLSFLPLTQQQAKAARQQTPRLSRREQRWLTRHGRHCTWLLGWDGNPPELPPLFQQEDFSKAYLNFVQDISNGSTTSADPQALQDAQQHTMHGRPTWAQQHWQAYTTASHFNKGNKPAHEVITGPDSSSDDEELQADESGGRAAKQALAHYEAESNEMQNKLFQLDTRRDMALQECQLASEHSLKLMRQSLCYRAGSVLRGASGPHPPTREISKDVLHDKLMGYWVGQLVGNFMGLPFEFTYWDEPMPIEPHTYYDEATANASGLNVNGPCETDGRGCIPQRLTELQGAYTDDDTDIEFVTLHALMEHGLDLTYAEIAEYWKTYINIKVNGSDTLWFANRAVERAEWGARITSDSWGTHPTRFYAAMYSAAFFITDVSVLYRIGRQAVPKGSPFRRALVKVWKWHKQSPDDWRPVWQKIRDNFSYYPKDCGDMPWPCAVSSIINGVLGAMAFLYGEGDFKRTVGIAIAAGFDCDNQAATLAGLLGVMHGESAIPQDLTRTIAGNDWTEAFNDQYVNERRPPLPRDQTNSGIVANIMLLTQRAIVAEGGRDLGDKLDVVVSHQVASHS</sequence>
<dbReference type="Pfam" id="PF03747">
    <property type="entry name" value="ADP_ribosyl_GH"/>
    <property type="match status" value="2"/>
</dbReference>
<evidence type="ECO:0000256" key="1">
    <source>
        <dbReference type="SAM" id="MobiDB-lite"/>
    </source>
</evidence>
<dbReference type="InterPro" id="IPR036705">
    <property type="entry name" value="Ribosyl_crysJ1_sf"/>
</dbReference>
<feature type="region of interest" description="Disordered" evidence="1">
    <location>
        <begin position="456"/>
        <end position="488"/>
    </location>
</feature>
<dbReference type="Gene3D" id="1.10.4080.10">
    <property type="entry name" value="ADP-ribosylation/Crystallin J1"/>
    <property type="match status" value="2"/>
</dbReference>
<comment type="caution">
    <text evidence="2">The sequence shown here is derived from an EMBL/GenBank/DDBJ whole genome shotgun (WGS) entry which is preliminary data.</text>
</comment>
<dbReference type="InterPro" id="IPR005502">
    <property type="entry name" value="Ribosyl_crysJ1"/>
</dbReference>
<evidence type="ECO:0000313" key="2">
    <source>
        <dbReference type="EMBL" id="CAK9050658.1"/>
    </source>
</evidence>